<organism evidence="1 2">
    <name type="scientific">Eumeta variegata</name>
    <name type="common">Bagworm moth</name>
    <name type="synonym">Eumeta japonica</name>
    <dbReference type="NCBI Taxonomy" id="151549"/>
    <lineage>
        <taxon>Eukaryota</taxon>
        <taxon>Metazoa</taxon>
        <taxon>Ecdysozoa</taxon>
        <taxon>Arthropoda</taxon>
        <taxon>Hexapoda</taxon>
        <taxon>Insecta</taxon>
        <taxon>Pterygota</taxon>
        <taxon>Neoptera</taxon>
        <taxon>Endopterygota</taxon>
        <taxon>Lepidoptera</taxon>
        <taxon>Glossata</taxon>
        <taxon>Ditrysia</taxon>
        <taxon>Tineoidea</taxon>
        <taxon>Psychidae</taxon>
        <taxon>Oiketicinae</taxon>
        <taxon>Eumeta</taxon>
    </lineage>
</organism>
<keyword evidence="2" id="KW-1185">Reference proteome</keyword>
<reference evidence="1 2" key="1">
    <citation type="journal article" date="2019" name="Commun. Biol.">
        <title>The bagworm genome reveals a unique fibroin gene that provides high tensile strength.</title>
        <authorList>
            <person name="Kono N."/>
            <person name="Nakamura H."/>
            <person name="Ohtoshi R."/>
            <person name="Tomita M."/>
            <person name="Numata K."/>
            <person name="Arakawa K."/>
        </authorList>
    </citation>
    <scope>NUCLEOTIDE SEQUENCE [LARGE SCALE GENOMIC DNA]</scope>
</reference>
<dbReference type="Proteomes" id="UP000299102">
    <property type="component" value="Unassembled WGS sequence"/>
</dbReference>
<sequence>MRCVSKLGGTHLCKLVKSLYCTSPAEVKGRRKAAALRSMTSAVTSRGRNDGTSASEFLLSPFRCSRLTRGQERRLPSKLLGSIPSENSLGDVDPIGLVIINYYLLSYNETMFIKSVNDVIEKYRIL</sequence>
<dbReference type="AlphaFoldDB" id="A0A4C1XHP7"/>
<dbReference type="EMBL" id="BGZK01000821">
    <property type="protein sequence ID" value="GBP61737.1"/>
    <property type="molecule type" value="Genomic_DNA"/>
</dbReference>
<gene>
    <name evidence="1" type="ORF">EVAR_31065_1</name>
</gene>
<evidence type="ECO:0000313" key="2">
    <source>
        <dbReference type="Proteomes" id="UP000299102"/>
    </source>
</evidence>
<comment type="caution">
    <text evidence="1">The sequence shown here is derived from an EMBL/GenBank/DDBJ whole genome shotgun (WGS) entry which is preliminary data.</text>
</comment>
<accession>A0A4C1XHP7</accession>
<name>A0A4C1XHP7_EUMVA</name>
<proteinExistence type="predicted"/>
<evidence type="ECO:0000313" key="1">
    <source>
        <dbReference type="EMBL" id="GBP61737.1"/>
    </source>
</evidence>
<protein>
    <submittedName>
        <fullName evidence="1">Uncharacterized protein</fullName>
    </submittedName>
</protein>